<keyword evidence="2" id="KW-1185">Reference proteome</keyword>
<dbReference type="OrthoDB" id="5684515at2"/>
<proteinExistence type="predicted"/>
<dbReference type="AlphaFoldDB" id="A0A4R7T732"/>
<sequence length="124" mass="13510">MTAAAPEPSAVPDVDGVWFQLVAEDGASTPYGQYHREDDLVWAEFYAGGSLRSGRLVGRVQPDGTIRGAYCLLTADGELVSGECRSIPEYDVRGNIRITDHFRRSDGTRGVSTIEQIPAPIREV</sequence>
<evidence type="ECO:0000313" key="2">
    <source>
        <dbReference type="Proteomes" id="UP000295151"/>
    </source>
</evidence>
<dbReference type="Pfam" id="PF26421">
    <property type="entry name" value="Avidin_like"/>
    <property type="match status" value="1"/>
</dbReference>
<dbReference type="InterPro" id="IPR058595">
    <property type="entry name" value="Avidin-like"/>
</dbReference>
<comment type="caution">
    <text evidence="1">The sequence shown here is derived from an EMBL/GenBank/DDBJ whole genome shotgun (WGS) entry which is preliminary data.</text>
</comment>
<gene>
    <name evidence="1" type="ORF">EV138_0435</name>
</gene>
<dbReference type="EMBL" id="SOCE01000001">
    <property type="protein sequence ID" value="TDU86918.1"/>
    <property type="molecule type" value="Genomic_DNA"/>
</dbReference>
<reference evidence="1 2" key="1">
    <citation type="submission" date="2019-03" db="EMBL/GenBank/DDBJ databases">
        <title>Genomic Encyclopedia of Type Strains, Phase III (KMG-III): the genomes of soil and plant-associated and newly described type strains.</title>
        <authorList>
            <person name="Whitman W."/>
        </authorList>
    </citation>
    <scope>NUCLEOTIDE SEQUENCE [LARGE SCALE GENOMIC DNA]</scope>
    <source>
        <strain evidence="1 2">VKM Ac-2575</strain>
    </source>
</reference>
<accession>A0A4R7T732</accession>
<organism evidence="1 2">
    <name type="scientific">Kribbella voronezhensis</name>
    <dbReference type="NCBI Taxonomy" id="2512212"/>
    <lineage>
        <taxon>Bacteria</taxon>
        <taxon>Bacillati</taxon>
        <taxon>Actinomycetota</taxon>
        <taxon>Actinomycetes</taxon>
        <taxon>Propionibacteriales</taxon>
        <taxon>Kribbellaceae</taxon>
        <taxon>Kribbella</taxon>
    </lineage>
</organism>
<protein>
    <submittedName>
        <fullName evidence="1">Uncharacterized protein</fullName>
    </submittedName>
</protein>
<name>A0A4R7T732_9ACTN</name>
<evidence type="ECO:0000313" key="1">
    <source>
        <dbReference type="EMBL" id="TDU86918.1"/>
    </source>
</evidence>
<dbReference type="Proteomes" id="UP000295151">
    <property type="component" value="Unassembled WGS sequence"/>
</dbReference>
<dbReference type="RefSeq" id="WP_133976778.1">
    <property type="nucleotide sequence ID" value="NZ_SOCE01000001.1"/>
</dbReference>